<proteinExistence type="predicted"/>
<sequence>MPISTVAYKPVWIAPAYNPIMWSVLSNRVNSTDFKYVFDIYEVGSAAPIQRIRQRANPTGYGMIDISTLVQGYLDSSNPNSAMTQGELTIDWDNGKSYADNIFMSKKYYMKIGEEYTDANGLSGIRNGLTDTLGEPAYTVYSGNTQNGNLTTPVTAFCASMTDLEQQWQMRSTYQSGIFGGNPFDDDVNYDKNYGLAHPLNYASLEQDIYKFDNGVLSYINWSPVTSGSNYVLFGFRFQKVGVNDTILNTADVPMLTSTGFGQRTACTDTVNVTLDAKYSLVHVLTCPDKVAYLNGWTAFQPGEKLTVQGFYRGTTGCTFGAAATKESVFNILEYCEPLYPRVRLSWFNTLGGRDYMNFTMFTEKSINSTQSNYSQEQLNYSGSTPVPVVAPTTQPFGNTAVRGGNKPYAKQVETSYTIMTDWLEQEQVDLIEGLVMSPQVLAYIKDPINKQADNIPYNCTVTTTSYTTKNVRQTKLVQATINIKLAIPQNIQTL</sequence>
<protein>
    <submittedName>
        <fullName evidence="2">Uncharacterized protein</fullName>
    </submittedName>
</protein>
<gene>
    <name evidence="1" type="ORF">UFOVP282_15</name>
    <name evidence="2" type="ORF">UFOVP643_20</name>
</gene>
<dbReference type="EMBL" id="LR796619">
    <property type="protein sequence ID" value="CAB4154672.1"/>
    <property type="molecule type" value="Genomic_DNA"/>
</dbReference>
<evidence type="ECO:0000313" key="2">
    <source>
        <dbReference type="EMBL" id="CAB4154672.1"/>
    </source>
</evidence>
<organism evidence="2">
    <name type="scientific">uncultured Caudovirales phage</name>
    <dbReference type="NCBI Taxonomy" id="2100421"/>
    <lineage>
        <taxon>Viruses</taxon>
        <taxon>Duplodnaviria</taxon>
        <taxon>Heunggongvirae</taxon>
        <taxon>Uroviricota</taxon>
        <taxon>Caudoviricetes</taxon>
        <taxon>Peduoviridae</taxon>
        <taxon>Maltschvirus</taxon>
        <taxon>Maltschvirus maltsch</taxon>
    </lineage>
</organism>
<reference evidence="2" key="1">
    <citation type="submission" date="2020-04" db="EMBL/GenBank/DDBJ databases">
        <authorList>
            <person name="Chiriac C."/>
            <person name="Salcher M."/>
            <person name="Ghai R."/>
            <person name="Kavagutti S V."/>
        </authorList>
    </citation>
    <scope>NUCLEOTIDE SEQUENCE</scope>
</reference>
<dbReference type="EMBL" id="LR796289">
    <property type="protein sequence ID" value="CAB4134677.1"/>
    <property type="molecule type" value="Genomic_DNA"/>
</dbReference>
<name>A0A6J5N875_9CAUD</name>
<evidence type="ECO:0000313" key="1">
    <source>
        <dbReference type="EMBL" id="CAB4134677.1"/>
    </source>
</evidence>
<accession>A0A6J5N875</accession>